<sequence length="43" mass="5111">METLYVSYCVSPCRLNARRVEKNVVNFKCEVVARDKREFTENI</sequence>
<evidence type="ECO:0000313" key="2">
    <source>
        <dbReference type="Proteomes" id="UP000187203"/>
    </source>
</evidence>
<evidence type="ECO:0000313" key="1">
    <source>
        <dbReference type="EMBL" id="OMO87249.1"/>
    </source>
</evidence>
<accession>A0A1R3IXD4</accession>
<comment type="caution">
    <text evidence="1">The sequence shown here is derived from an EMBL/GenBank/DDBJ whole genome shotgun (WGS) entry which is preliminary data.</text>
</comment>
<dbReference type="AlphaFoldDB" id="A0A1R3IXD4"/>
<keyword evidence="2" id="KW-1185">Reference proteome</keyword>
<reference evidence="2" key="1">
    <citation type="submission" date="2013-09" db="EMBL/GenBank/DDBJ databases">
        <title>Corchorus olitorius genome sequencing.</title>
        <authorList>
            <person name="Alam M."/>
            <person name="Haque M.S."/>
            <person name="Islam M.S."/>
            <person name="Emdad E.M."/>
            <person name="Islam M.M."/>
            <person name="Ahmed B."/>
            <person name="Halim A."/>
            <person name="Hossen Q.M.M."/>
            <person name="Hossain M.Z."/>
            <person name="Ahmed R."/>
            <person name="Khan M.M."/>
            <person name="Islam R."/>
            <person name="Rashid M.M."/>
            <person name="Khan S.A."/>
            <person name="Rahman M.S."/>
            <person name="Alam M."/>
            <person name="Yahiya A.S."/>
            <person name="Khan M.S."/>
            <person name="Azam M.S."/>
            <person name="Haque T."/>
            <person name="Lashkar M.Z.H."/>
            <person name="Akhand A.I."/>
            <person name="Morshed G."/>
            <person name="Roy S."/>
            <person name="Uddin K.S."/>
            <person name="Rabeya T."/>
            <person name="Hossain A.S."/>
            <person name="Chowdhury A."/>
            <person name="Snigdha A.R."/>
            <person name="Mortoza M.S."/>
            <person name="Matin S.A."/>
            <person name="Hoque S.M.E."/>
            <person name="Islam M.K."/>
            <person name="Roy D.K."/>
            <person name="Haider R."/>
            <person name="Moosa M.M."/>
            <person name="Elias S.M."/>
            <person name="Hasan A.M."/>
            <person name="Jahan S."/>
            <person name="Shafiuddin M."/>
            <person name="Mahmood N."/>
            <person name="Shommy N.S."/>
        </authorList>
    </citation>
    <scope>NUCLEOTIDE SEQUENCE [LARGE SCALE GENOMIC DNA]</scope>
    <source>
        <strain evidence="2">cv. O-4</strain>
    </source>
</reference>
<proteinExistence type="predicted"/>
<organism evidence="1 2">
    <name type="scientific">Corchorus olitorius</name>
    <dbReference type="NCBI Taxonomy" id="93759"/>
    <lineage>
        <taxon>Eukaryota</taxon>
        <taxon>Viridiplantae</taxon>
        <taxon>Streptophyta</taxon>
        <taxon>Embryophyta</taxon>
        <taxon>Tracheophyta</taxon>
        <taxon>Spermatophyta</taxon>
        <taxon>Magnoliopsida</taxon>
        <taxon>eudicotyledons</taxon>
        <taxon>Gunneridae</taxon>
        <taxon>Pentapetalae</taxon>
        <taxon>rosids</taxon>
        <taxon>malvids</taxon>
        <taxon>Malvales</taxon>
        <taxon>Malvaceae</taxon>
        <taxon>Grewioideae</taxon>
        <taxon>Apeibeae</taxon>
        <taxon>Corchorus</taxon>
    </lineage>
</organism>
<gene>
    <name evidence="1" type="ORF">COLO4_20724</name>
</gene>
<dbReference type="EMBL" id="AWUE01017355">
    <property type="protein sequence ID" value="OMO87249.1"/>
    <property type="molecule type" value="Genomic_DNA"/>
</dbReference>
<name>A0A1R3IXD4_9ROSI</name>
<protein>
    <submittedName>
        <fullName evidence="1">Uncharacterized protein</fullName>
    </submittedName>
</protein>
<dbReference type="Proteomes" id="UP000187203">
    <property type="component" value="Unassembled WGS sequence"/>
</dbReference>